<dbReference type="GO" id="GO:0005737">
    <property type="term" value="C:cytoplasm"/>
    <property type="evidence" value="ECO:0007669"/>
    <property type="project" value="InterPro"/>
</dbReference>
<dbReference type="GO" id="GO:0015030">
    <property type="term" value="C:Cajal body"/>
    <property type="evidence" value="ECO:0007669"/>
    <property type="project" value="UniProtKB-SubCell"/>
</dbReference>
<dbReference type="GO" id="GO:0000381">
    <property type="term" value="P:regulation of alternative mRNA splicing, via spliceosome"/>
    <property type="evidence" value="ECO:0007669"/>
    <property type="project" value="TreeGrafter"/>
</dbReference>
<dbReference type="CDD" id="cd20399">
    <property type="entry name" value="Tudor_SPF30"/>
    <property type="match status" value="1"/>
</dbReference>
<name>A0A6J7ZXT2_MYTCO</name>
<evidence type="ECO:0000256" key="6">
    <source>
        <dbReference type="ARBA" id="ARBA00023187"/>
    </source>
</evidence>
<dbReference type="AlphaFoldDB" id="A0A6J7ZXT2"/>
<dbReference type="GO" id="GO:0016607">
    <property type="term" value="C:nuclear speck"/>
    <property type="evidence" value="ECO:0007669"/>
    <property type="project" value="UniProtKB-SubCell"/>
</dbReference>
<evidence type="ECO:0000256" key="7">
    <source>
        <dbReference type="ARBA" id="ARBA00023242"/>
    </source>
</evidence>
<dbReference type="PANTHER" id="PTHR13681:SF26">
    <property type="entry name" value="SURVIVAL OF MOTOR NEURON-RELATED-SPLICING FACTOR 30"/>
    <property type="match status" value="1"/>
</dbReference>
<keyword evidence="7" id="KW-0539">Nucleus</keyword>
<keyword evidence="14" id="KW-1185">Reference proteome</keyword>
<evidence type="ECO:0000256" key="11">
    <source>
        <dbReference type="SAM" id="MobiDB-lite"/>
    </source>
</evidence>
<evidence type="ECO:0000256" key="8">
    <source>
        <dbReference type="ARBA" id="ARBA00037618"/>
    </source>
</evidence>
<feature type="compositionally biased region" description="Basic residues" evidence="11">
    <location>
        <begin position="151"/>
        <end position="162"/>
    </location>
</feature>
<reference evidence="13 14" key="1">
    <citation type="submission" date="2020-06" db="EMBL/GenBank/DDBJ databases">
        <authorList>
            <person name="Li R."/>
            <person name="Bekaert M."/>
        </authorList>
    </citation>
    <scope>NUCLEOTIDE SEQUENCE [LARGE SCALE GENOMIC DNA]</scope>
    <source>
        <strain evidence="14">wild</strain>
    </source>
</reference>
<dbReference type="GO" id="GO:0006397">
    <property type="term" value="P:mRNA processing"/>
    <property type="evidence" value="ECO:0007669"/>
    <property type="project" value="UniProtKB-KW"/>
</dbReference>
<proteinExistence type="inferred from homology"/>
<evidence type="ECO:0000256" key="1">
    <source>
        <dbReference type="ARBA" id="ARBA00004324"/>
    </source>
</evidence>
<feature type="region of interest" description="Disordered" evidence="11">
    <location>
        <begin position="204"/>
        <end position="231"/>
    </location>
</feature>
<feature type="compositionally biased region" description="Basic and acidic residues" evidence="11">
    <location>
        <begin position="134"/>
        <end position="150"/>
    </location>
</feature>
<evidence type="ECO:0000256" key="9">
    <source>
        <dbReference type="ARBA" id="ARBA00041083"/>
    </source>
</evidence>
<feature type="domain" description="Tudor" evidence="12">
    <location>
        <begin position="73"/>
        <end position="132"/>
    </location>
</feature>
<dbReference type="PANTHER" id="PTHR13681">
    <property type="entry name" value="SURVIVAL OF MOTOR NEURON-RELATED-SPLICING FACTOR 30-RELATED"/>
    <property type="match status" value="1"/>
</dbReference>
<dbReference type="Proteomes" id="UP000507470">
    <property type="component" value="Unassembled WGS sequence"/>
</dbReference>
<protein>
    <recommendedName>
        <fullName evidence="9">Survival of motor neuron-related-splicing factor 30</fullName>
    </recommendedName>
    <alternativeName>
        <fullName evidence="10">Survival motor neuron domain-containing protein 1</fullName>
    </alternativeName>
</protein>
<accession>A0A6J7ZXT2</accession>
<dbReference type="GO" id="GO:0071011">
    <property type="term" value="C:precatalytic spliceosome"/>
    <property type="evidence" value="ECO:0007669"/>
    <property type="project" value="TreeGrafter"/>
</dbReference>
<dbReference type="EMBL" id="CACVKT020000204">
    <property type="protein sequence ID" value="CAC5357465.1"/>
    <property type="molecule type" value="Genomic_DNA"/>
</dbReference>
<evidence type="ECO:0000256" key="2">
    <source>
        <dbReference type="ARBA" id="ARBA00004408"/>
    </source>
</evidence>
<evidence type="ECO:0000256" key="3">
    <source>
        <dbReference type="ARBA" id="ARBA00005371"/>
    </source>
</evidence>
<organism evidence="13 14">
    <name type="scientific">Mytilus coruscus</name>
    <name type="common">Sea mussel</name>
    <dbReference type="NCBI Taxonomy" id="42192"/>
    <lineage>
        <taxon>Eukaryota</taxon>
        <taxon>Metazoa</taxon>
        <taxon>Spiralia</taxon>
        <taxon>Lophotrochozoa</taxon>
        <taxon>Mollusca</taxon>
        <taxon>Bivalvia</taxon>
        <taxon>Autobranchia</taxon>
        <taxon>Pteriomorphia</taxon>
        <taxon>Mytilida</taxon>
        <taxon>Mytiloidea</taxon>
        <taxon>Mytilidae</taxon>
        <taxon>Mytilinae</taxon>
        <taxon>Mytilus</taxon>
    </lineage>
</organism>
<gene>
    <name evidence="13" type="ORF">MCOR_1130</name>
</gene>
<sequence>MADDLQTNLSTYKLQLQQVEASLTTDPNNEDLLKLKNDLQEVIDLTVDLIGTKLPPTATEILKSDTPDVSTHNWKSGDPCMAIWSEDGQYYGSKIDEILEDGTCTVTFDSWGNTEVTNVTILKPIDPNALPGSSDDKHKSKRDKIAEQREYKKKKTQKKAQRLKAQEEERETEKNKWLDFNAKTFSKTNKGKVKKSIFATPDHVNGKVGVGTCGQSGKPMTKYTHQEKWKK</sequence>
<dbReference type="GO" id="GO:0003723">
    <property type="term" value="F:RNA binding"/>
    <property type="evidence" value="ECO:0007669"/>
    <property type="project" value="InterPro"/>
</dbReference>
<dbReference type="InterPro" id="IPR002999">
    <property type="entry name" value="Tudor"/>
</dbReference>
<evidence type="ECO:0000256" key="10">
    <source>
        <dbReference type="ARBA" id="ARBA00042567"/>
    </source>
</evidence>
<dbReference type="Gene3D" id="2.30.30.140">
    <property type="match status" value="1"/>
</dbReference>
<evidence type="ECO:0000313" key="14">
    <source>
        <dbReference type="Proteomes" id="UP000507470"/>
    </source>
</evidence>
<dbReference type="Pfam" id="PF06003">
    <property type="entry name" value="SMN_Tudor"/>
    <property type="match status" value="1"/>
</dbReference>
<feature type="region of interest" description="Disordered" evidence="11">
    <location>
        <begin position="124"/>
        <end position="176"/>
    </location>
</feature>
<comment type="similarity">
    <text evidence="3">Belongs to the SMN family.</text>
</comment>
<dbReference type="InterPro" id="IPR010304">
    <property type="entry name" value="SMN_Tudor"/>
</dbReference>
<dbReference type="SUPFAM" id="SSF63748">
    <property type="entry name" value="Tudor/PWWP/MBT"/>
    <property type="match status" value="1"/>
</dbReference>
<comment type="subcellular location">
    <subcellularLocation>
        <location evidence="1">Nucleus speckle</location>
    </subcellularLocation>
    <subcellularLocation>
        <location evidence="2">Nucleus</location>
        <location evidence="2">Cajal body</location>
    </subcellularLocation>
</comment>
<feature type="compositionally biased region" description="Basic and acidic residues" evidence="11">
    <location>
        <begin position="164"/>
        <end position="176"/>
    </location>
</feature>
<comment type="function">
    <text evidence="8">Involved in spliceosome assembly.</text>
</comment>
<dbReference type="GO" id="GO:0008380">
    <property type="term" value="P:RNA splicing"/>
    <property type="evidence" value="ECO:0007669"/>
    <property type="project" value="UniProtKB-KW"/>
</dbReference>
<dbReference type="SMART" id="SM00333">
    <property type="entry name" value="TUDOR"/>
    <property type="match status" value="1"/>
</dbReference>
<keyword evidence="5" id="KW-0747">Spliceosome</keyword>
<evidence type="ECO:0000313" key="13">
    <source>
        <dbReference type="EMBL" id="CAC5357465.1"/>
    </source>
</evidence>
<evidence type="ECO:0000259" key="12">
    <source>
        <dbReference type="PROSITE" id="PS50304"/>
    </source>
</evidence>
<dbReference type="OrthoDB" id="79171at2759"/>
<keyword evidence="4" id="KW-0507">mRNA processing</keyword>
<evidence type="ECO:0000256" key="5">
    <source>
        <dbReference type="ARBA" id="ARBA00022728"/>
    </source>
</evidence>
<dbReference type="PROSITE" id="PS50304">
    <property type="entry name" value="TUDOR"/>
    <property type="match status" value="1"/>
</dbReference>
<keyword evidence="6" id="KW-0508">mRNA splicing</keyword>
<evidence type="ECO:0000256" key="4">
    <source>
        <dbReference type="ARBA" id="ARBA00022664"/>
    </source>
</evidence>